<proteinExistence type="predicted"/>
<dbReference type="EMBL" id="MN740975">
    <property type="protein sequence ID" value="QHU20908.1"/>
    <property type="molecule type" value="Genomic_DNA"/>
</dbReference>
<organism evidence="1">
    <name type="scientific">viral metagenome</name>
    <dbReference type="NCBI Taxonomy" id="1070528"/>
    <lineage>
        <taxon>unclassified sequences</taxon>
        <taxon>metagenomes</taxon>
        <taxon>organismal metagenomes</taxon>
    </lineage>
</organism>
<accession>A0A6C0KX47</accession>
<name>A0A6C0KX47_9ZZZZ</name>
<dbReference type="AlphaFoldDB" id="A0A6C0KX47"/>
<sequence length="305" mass="31526">MASVANFNYITQCNSQFQVNASDTIGVPGYSWTNNTTTGLYNPATATLGFVTNAVERMRIISSGNVGIGTNSPNGQLHIYANSASDVLLVNQIGAGDVLETQSAGVTKFIVKNNGNVGIGTTNPLSQLHLYSTPITALGASGVTYTPAFLGLPPMAILEEQVASGNNGSAAVSGSSVTRKLTVAMVDALGTSVSLNVGANLNNYAFTLQIGTYYIIAEGSAALTTGHRLVLSSTSGNSINVYGTSERNGSTSTATKSSIATVLALTQATTFILATYCNGTGTLGLDITQSGIYNVYSRVVITRYQ</sequence>
<reference evidence="1" key="1">
    <citation type="journal article" date="2020" name="Nature">
        <title>Giant virus diversity and host interactions through global metagenomics.</title>
        <authorList>
            <person name="Schulz F."/>
            <person name="Roux S."/>
            <person name="Paez-Espino D."/>
            <person name="Jungbluth S."/>
            <person name="Walsh D.A."/>
            <person name="Denef V.J."/>
            <person name="McMahon K.D."/>
            <person name="Konstantinidis K.T."/>
            <person name="Eloe-Fadrosh E.A."/>
            <person name="Kyrpides N.C."/>
            <person name="Woyke T."/>
        </authorList>
    </citation>
    <scope>NUCLEOTIDE SEQUENCE</scope>
    <source>
        <strain evidence="1">GVMAG-S-3300013094-100</strain>
    </source>
</reference>
<evidence type="ECO:0000313" key="1">
    <source>
        <dbReference type="EMBL" id="QHU20908.1"/>
    </source>
</evidence>
<protein>
    <submittedName>
        <fullName evidence="1">Uncharacterized protein</fullName>
    </submittedName>
</protein>